<evidence type="ECO:0000256" key="1">
    <source>
        <dbReference type="ARBA" id="ARBA00004496"/>
    </source>
</evidence>
<dbReference type="SMART" id="SM00430">
    <property type="entry name" value="HOLI"/>
    <property type="match status" value="1"/>
</dbReference>
<dbReference type="GeneID" id="20214060"/>
<dbReference type="SUPFAM" id="SSF48508">
    <property type="entry name" value="Nuclear receptor ligand-binding domain"/>
    <property type="match status" value="1"/>
</dbReference>
<dbReference type="InterPro" id="IPR000536">
    <property type="entry name" value="Nucl_hrmn_rcpt_lig-bd"/>
</dbReference>
<evidence type="ECO:0000313" key="13">
    <source>
        <dbReference type="EMBL" id="ESN98930.1"/>
    </source>
</evidence>
<dbReference type="GO" id="GO:0009755">
    <property type="term" value="P:hormone-mediated signaling pathway"/>
    <property type="evidence" value="ECO:0000318"/>
    <property type="project" value="GO_Central"/>
</dbReference>
<dbReference type="GO" id="GO:0005634">
    <property type="term" value="C:nucleus"/>
    <property type="evidence" value="ECO:0000318"/>
    <property type="project" value="GO_Central"/>
</dbReference>
<dbReference type="GO" id="GO:0045944">
    <property type="term" value="P:positive regulation of transcription by RNA polymerase II"/>
    <property type="evidence" value="ECO:0000318"/>
    <property type="project" value="GO_Central"/>
</dbReference>
<dbReference type="PROSITE" id="PS51030">
    <property type="entry name" value="NUCLEAR_REC_DBD_2"/>
    <property type="match status" value="1"/>
</dbReference>
<comment type="subcellular location">
    <subcellularLocation>
        <location evidence="1">Cytoplasm</location>
    </subcellularLocation>
    <subcellularLocation>
        <location evidence="10">Nucleus</location>
    </subcellularLocation>
</comment>
<evidence type="ECO:0000256" key="7">
    <source>
        <dbReference type="ARBA" id="ARBA00023163"/>
    </source>
</evidence>
<dbReference type="InterPro" id="IPR035500">
    <property type="entry name" value="NHR-like_dom_sf"/>
</dbReference>
<dbReference type="PRINTS" id="PR00398">
    <property type="entry name" value="STRDHORMONER"/>
</dbReference>
<evidence type="ECO:0000256" key="6">
    <source>
        <dbReference type="ARBA" id="ARBA00023125"/>
    </source>
</evidence>
<evidence type="ECO:0000259" key="11">
    <source>
        <dbReference type="PROSITE" id="PS51030"/>
    </source>
</evidence>
<dbReference type="CTD" id="20214060"/>
<dbReference type="CDD" id="cd07166">
    <property type="entry name" value="NR_DBD_REV_ERB"/>
    <property type="match status" value="1"/>
</dbReference>
<gene>
    <name evidence="14" type="primary">20214060</name>
    <name evidence="13" type="ORF">HELRODRAFT_67463</name>
</gene>
<dbReference type="PANTHER" id="PTHR24082:SF473">
    <property type="entry name" value="ECDYSONE-INDUCED PROTEIN 75B, ISOFORM B"/>
    <property type="match status" value="1"/>
</dbReference>
<dbReference type="EMBL" id="KB097143">
    <property type="protein sequence ID" value="ESN98930.1"/>
    <property type="molecule type" value="Genomic_DNA"/>
</dbReference>
<dbReference type="PRINTS" id="PR00047">
    <property type="entry name" value="STROIDFINGER"/>
</dbReference>
<evidence type="ECO:0000313" key="14">
    <source>
        <dbReference type="EnsemblMetazoa" id="HelroP67463"/>
    </source>
</evidence>
<dbReference type="SUPFAM" id="SSF57716">
    <property type="entry name" value="Glucocorticoid receptor-like (DNA-binding domain)"/>
    <property type="match status" value="1"/>
</dbReference>
<evidence type="ECO:0000256" key="4">
    <source>
        <dbReference type="ARBA" id="ARBA00022833"/>
    </source>
</evidence>
<evidence type="ECO:0000313" key="15">
    <source>
        <dbReference type="Proteomes" id="UP000015101"/>
    </source>
</evidence>
<accession>T1FZ12</accession>
<keyword evidence="7 10" id="KW-0804">Transcription</keyword>
<keyword evidence="4 10" id="KW-0862">Zinc</keyword>
<reference evidence="15" key="1">
    <citation type="submission" date="2012-12" db="EMBL/GenBank/DDBJ databases">
        <authorList>
            <person name="Hellsten U."/>
            <person name="Grimwood J."/>
            <person name="Chapman J.A."/>
            <person name="Shapiro H."/>
            <person name="Aerts A."/>
            <person name="Otillar R.P."/>
            <person name="Terry A.Y."/>
            <person name="Boore J.L."/>
            <person name="Simakov O."/>
            <person name="Marletaz F."/>
            <person name="Cho S.-J."/>
            <person name="Edsinger-Gonzales E."/>
            <person name="Havlak P."/>
            <person name="Kuo D.-H."/>
            <person name="Larsson T."/>
            <person name="Lv J."/>
            <person name="Arendt D."/>
            <person name="Savage R."/>
            <person name="Osoegawa K."/>
            <person name="de Jong P."/>
            <person name="Lindberg D.R."/>
            <person name="Seaver E.C."/>
            <person name="Weisblat D.A."/>
            <person name="Putnam N.H."/>
            <person name="Grigoriev I.V."/>
            <person name="Rokhsar D.S."/>
        </authorList>
    </citation>
    <scope>NUCLEOTIDE SEQUENCE</scope>
</reference>
<dbReference type="InParanoid" id="T1FZ12"/>
<dbReference type="RefSeq" id="XP_009022574.1">
    <property type="nucleotide sequence ID" value="XM_009024326.1"/>
</dbReference>
<dbReference type="InterPro" id="IPR001628">
    <property type="entry name" value="Znf_hrmn_rcpt"/>
</dbReference>
<dbReference type="InterPro" id="IPR001723">
    <property type="entry name" value="Nuclear_hrmn_rcpt"/>
</dbReference>
<reference evidence="13 15" key="2">
    <citation type="journal article" date="2013" name="Nature">
        <title>Insights into bilaterian evolution from three spiralian genomes.</title>
        <authorList>
            <person name="Simakov O."/>
            <person name="Marletaz F."/>
            <person name="Cho S.J."/>
            <person name="Edsinger-Gonzales E."/>
            <person name="Havlak P."/>
            <person name="Hellsten U."/>
            <person name="Kuo D.H."/>
            <person name="Larsson T."/>
            <person name="Lv J."/>
            <person name="Arendt D."/>
            <person name="Savage R."/>
            <person name="Osoegawa K."/>
            <person name="de Jong P."/>
            <person name="Grimwood J."/>
            <person name="Chapman J.A."/>
            <person name="Shapiro H."/>
            <person name="Aerts A."/>
            <person name="Otillar R.P."/>
            <person name="Terry A.Y."/>
            <person name="Boore J.L."/>
            <person name="Grigoriev I.V."/>
            <person name="Lindberg D.R."/>
            <person name="Seaver E.C."/>
            <person name="Weisblat D.A."/>
            <person name="Putnam N.H."/>
            <person name="Rokhsar D.S."/>
        </authorList>
    </citation>
    <scope>NUCLEOTIDE SEQUENCE</scope>
</reference>
<dbReference type="AlphaFoldDB" id="T1FZ12"/>
<proteinExistence type="inferred from homology"/>
<dbReference type="KEGG" id="hro:HELRODRAFT_67463"/>
<evidence type="ECO:0000256" key="5">
    <source>
        <dbReference type="ARBA" id="ARBA00023015"/>
    </source>
</evidence>
<dbReference type="SMART" id="SM00399">
    <property type="entry name" value="ZnF_C4"/>
    <property type="match status" value="1"/>
</dbReference>
<dbReference type="InterPro" id="IPR050234">
    <property type="entry name" value="Nuclear_hormone_rcpt_NR1"/>
</dbReference>
<dbReference type="EnsemblMetazoa" id="HelroT67463">
    <property type="protein sequence ID" value="HelroP67463"/>
    <property type="gene ID" value="HelroG67463"/>
</dbReference>
<keyword evidence="9 10" id="KW-0539">Nucleus</keyword>
<dbReference type="GO" id="GO:0005737">
    <property type="term" value="C:cytoplasm"/>
    <property type="evidence" value="ECO:0007669"/>
    <property type="project" value="UniProtKB-SubCell"/>
</dbReference>
<dbReference type="EMBL" id="AMQM01001078">
    <property type="status" value="NOT_ANNOTATED_CDS"/>
    <property type="molecule type" value="Genomic_DNA"/>
</dbReference>
<dbReference type="OMA" id="QLECNPS"/>
<sequence>EFDGNTVLCRVCGDRASGFHYGVHACEGCKGFFRRSIQQKIQYRPCLKNQHCLITRVNRNRCQYCRLKKCISIGMSRDAVRFGRVPKREKAKILEQMHKVNLQCREMSTTDTILSDGKEFRRLIVEAHEQTCRFTKEKLSKFIEDSRSKAYFVNCSSLMACPLNPNPEFEHSTADRWNQYSNGFMPAIHNVVTFAKLIPGFSSLSQSDQVILLKAGTFELLLLQLSSLFESKSDLMYFVNGKIFKRSSLSSITGSGYLLDSIFDFAERLCSLELTDAHMALFSAYILLSHDRPGLNNVGLVEQVQLSVGQLLKSELNSTYLFDKLLSIIPEMRLLNTVHSEKLLGLKMFTIFSLNI</sequence>
<keyword evidence="5 10" id="KW-0805">Transcription regulation</keyword>
<reference evidence="14" key="3">
    <citation type="submission" date="2015-06" db="UniProtKB">
        <authorList>
            <consortium name="EnsemblMetazoa"/>
        </authorList>
    </citation>
    <scope>IDENTIFICATION</scope>
</reference>
<feature type="domain" description="NR LBD" evidence="12">
    <location>
        <begin position="116"/>
        <end position="356"/>
    </location>
</feature>
<evidence type="ECO:0008006" key="16">
    <source>
        <dbReference type="Google" id="ProtNLM"/>
    </source>
</evidence>
<dbReference type="GO" id="GO:0004879">
    <property type="term" value="F:nuclear receptor activity"/>
    <property type="evidence" value="ECO:0000318"/>
    <property type="project" value="GO_Central"/>
</dbReference>
<dbReference type="Pfam" id="PF00105">
    <property type="entry name" value="zf-C4"/>
    <property type="match status" value="1"/>
</dbReference>
<evidence type="ECO:0000256" key="8">
    <source>
        <dbReference type="ARBA" id="ARBA00023170"/>
    </source>
</evidence>
<evidence type="ECO:0000256" key="10">
    <source>
        <dbReference type="RuleBase" id="RU004334"/>
    </source>
</evidence>
<dbReference type="PANTHER" id="PTHR24082">
    <property type="entry name" value="NUCLEAR HORMONE RECEPTOR"/>
    <property type="match status" value="1"/>
</dbReference>
<keyword evidence="6 10" id="KW-0238">DNA-binding</keyword>
<protein>
    <recommendedName>
        <fullName evidence="16">Nuclear receptor domain-containing protein</fullName>
    </recommendedName>
</protein>
<evidence type="ECO:0000256" key="2">
    <source>
        <dbReference type="ARBA" id="ARBA00022723"/>
    </source>
</evidence>
<comment type="similarity">
    <text evidence="10">Belongs to the nuclear hormone receptor family.</text>
</comment>
<dbReference type="Gene3D" id="3.30.50.10">
    <property type="entry name" value="Erythroid Transcription Factor GATA-1, subunit A"/>
    <property type="match status" value="1"/>
</dbReference>
<dbReference type="PROSITE" id="PS00031">
    <property type="entry name" value="NUCLEAR_REC_DBD_1"/>
    <property type="match status" value="1"/>
</dbReference>
<keyword evidence="2 10" id="KW-0479">Metal-binding</keyword>
<dbReference type="InterPro" id="IPR013088">
    <property type="entry name" value="Znf_NHR/GATA"/>
</dbReference>
<keyword evidence="8 10" id="KW-0675">Receptor</keyword>
<organism evidence="14 15">
    <name type="scientific">Helobdella robusta</name>
    <name type="common">Californian leech</name>
    <dbReference type="NCBI Taxonomy" id="6412"/>
    <lineage>
        <taxon>Eukaryota</taxon>
        <taxon>Metazoa</taxon>
        <taxon>Spiralia</taxon>
        <taxon>Lophotrochozoa</taxon>
        <taxon>Annelida</taxon>
        <taxon>Clitellata</taxon>
        <taxon>Hirudinea</taxon>
        <taxon>Rhynchobdellida</taxon>
        <taxon>Glossiphoniidae</taxon>
        <taxon>Helobdella</taxon>
    </lineage>
</organism>
<dbReference type="PROSITE" id="PS51843">
    <property type="entry name" value="NR_LBD"/>
    <property type="match status" value="1"/>
</dbReference>
<evidence type="ECO:0000256" key="9">
    <source>
        <dbReference type="ARBA" id="ARBA00023242"/>
    </source>
</evidence>
<keyword evidence="15" id="KW-1185">Reference proteome</keyword>
<dbReference type="FunFam" id="3.30.50.10:FF:000013">
    <property type="entry name" value="Nuclear receptor subfamily 1 group D member 2"/>
    <property type="match status" value="1"/>
</dbReference>
<evidence type="ECO:0000259" key="12">
    <source>
        <dbReference type="PROSITE" id="PS51843"/>
    </source>
</evidence>
<dbReference type="eggNOG" id="KOG3575">
    <property type="taxonomic scope" value="Eukaryota"/>
</dbReference>
<dbReference type="GO" id="GO:0030522">
    <property type="term" value="P:intracellular receptor signaling pathway"/>
    <property type="evidence" value="ECO:0000318"/>
    <property type="project" value="GO_Central"/>
</dbReference>
<dbReference type="OrthoDB" id="7634782at2759"/>
<dbReference type="HOGENOM" id="CLU_007368_18_1_1"/>
<keyword evidence="3 10" id="KW-0863">Zinc-finger</keyword>
<name>T1FZ12_HELRO</name>
<feature type="domain" description="Nuclear receptor" evidence="11">
    <location>
        <begin position="6"/>
        <end position="82"/>
    </location>
</feature>
<evidence type="ECO:0000256" key="3">
    <source>
        <dbReference type="ARBA" id="ARBA00022771"/>
    </source>
</evidence>
<dbReference type="GO" id="GO:0030154">
    <property type="term" value="P:cell differentiation"/>
    <property type="evidence" value="ECO:0000318"/>
    <property type="project" value="GO_Central"/>
</dbReference>
<dbReference type="GO" id="GO:0008270">
    <property type="term" value="F:zinc ion binding"/>
    <property type="evidence" value="ECO:0007669"/>
    <property type="project" value="UniProtKB-KW"/>
</dbReference>
<dbReference type="Gene3D" id="1.10.565.10">
    <property type="entry name" value="Retinoid X Receptor"/>
    <property type="match status" value="1"/>
</dbReference>
<dbReference type="Proteomes" id="UP000015101">
    <property type="component" value="Unassembled WGS sequence"/>
</dbReference>
<dbReference type="GO" id="GO:0000978">
    <property type="term" value="F:RNA polymerase II cis-regulatory region sequence-specific DNA binding"/>
    <property type="evidence" value="ECO:0000318"/>
    <property type="project" value="GO_Central"/>
</dbReference>
<dbReference type="FunCoup" id="T1FZ12">
    <property type="interactions" value="200"/>
</dbReference>
<dbReference type="GO" id="GO:0000122">
    <property type="term" value="P:negative regulation of transcription by RNA polymerase II"/>
    <property type="evidence" value="ECO:0000318"/>
    <property type="project" value="GO_Central"/>
</dbReference>
<dbReference type="STRING" id="6412.T1FZ12"/>
<dbReference type="Pfam" id="PF00104">
    <property type="entry name" value="Hormone_recep"/>
    <property type="match status" value="1"/>
</dbReference>